<keyword evidence="3" id="KW-1185">Reference proteome</keyword>
<protein>
    <submittedName>
        <fullName evidence="2">Uncharacterized protein</fullName>
    </submittedName>
</protein>
<sequence length="395" mass="46492">MSMGFPANYGQIQNISDFYVDISSREFMKFLEKQDAAQRAQSEGGKPPAPLQIEELNLLLIDSKKLRTELDNKMHMYIENYKEKVDNNKEKNDNRKGNTNIVENQIHIQEQHREIKEKPPSHRNHFDNLYVKPIIDKNPKASQARHHDKKNVAKSTRNDRMAKPPPGPVNKNSVWYRAEPFFQPLPLDDEINKMFASINTARRRKEAIHEPVEHWTIRMNKFVRSKMQALPKPPPTDDHGESDFWKKIQLPFQIESMQKRNFSSFHNLLNMFVELDGPLEKKERELKPLTYHALIPQVKSETYLALNFEQRLLLEIESLGLIPNEQDGNMKKSQSPFDSEIQAKINENDNEILPVLIELQNELVSNIDTYRKEQRIRMEKYEESQEKLSHLIFEK</sequence>
<evidence type="ECO:0000256" key="1">
    <source>
        <dbReference type="SAM" id="MobiDB-lite"/>
    </source>
</evidence>
<gene>
    <name evidence="2" type="ORF">TRFO_26998</name>
</gene>
<dbReference type="RefSeq" id="XP_068358437.1">
    <property type="nucleotide sequence ID" value="XM_068505283.1"/>
</dbReference>
<dbReference type="VEuPathDB" id="TrichDB:TRFO_26998"/>
<organism evidence="2 3">
    <name type="scientific">Tritrichomonas foetus</name>
    <dbReference type="NCBI Taxonomy" id="1144522"/>
    <lineage>
        <taxon>Eukaryota</taxon>
        <taxon>Metamonada</taxon>
        <taxon>Parabasalia</taxon>
        <taxon>Tritrichomonadida</taxon>
        <taxon>Tritrichomonadidae</taxon>
        <taxon>Tritrichomonas</taxon>
    </lineage>
</organism>
<accession>A0A1J4K7B1</accession>
<evidence type="ECO:0000313" key="3">
    <source>
        <dbReference type="Proteomes" id="UP000179807"/>
    </source>
</evidence>
<reference evidence="2" key="1">
    <citation type="submission" date="2016-10" db="EMBL/GenBank/DDBJ databases">
        <authorList>
            <person name="Benchimol M."/>
            <person name="Almeida L.G."/>
            <person name="Vasconcelos A.T."/>
            <person name="Perreira-Neves A."/>
            <person name="Rosa I.A."/>
            <person name="Tasca T."/>
            <person name="Bogo M.R."/>
            <person name="de Souza W."/>
        </authorList>
    </citation>
    <scope>NUCLEOTIDE SEQUENCE [LARGE SCALE GENOMIC DNA]</scope>
    <source>
        <strain evidence="2">K</strain>
    </source>
</reference>
<evidence type="ECO:0000313" key="2">
    <source>
        <dbReference type="EMBL" id="OHT05301.1"/>
    </source>
</evidence>
<dbReference type="EMBL" id="MLAK01000762">
    <property type="protein sequence ID" value="OHT05301.1"/>
    <property type="molecule type" value="Genomic_DNA"/>
</dbReference>
<dbReference type="GeneID" id="94839987"/>
<proteinExistence type="predicted"/>
<dbReference type="Proteomes" id="UP000179807">
    <property type="component" value="Unassembled WGS sequence"/>
</dbReference>
<dbReference type="AlphaFoldDB" id="A0A1J4K7B1"/>
<feature type="region of interest" description="Disordered" evidence="1">
    <location>
        <begin position="137"/>
        <end position="172"/>
    </location>
</feature>
<name>A0A1J4K7B1_9EUKA</name>
<comment type="caution">
    <text evidence="2">The sequence shown here is derived from an EMBL/GenBank/DDBJ whole genome shotgun (WGS) entry which is preliminary data.</text>
</comment>